<comment type="caution">
    <text evidence="3">The sequence shown here is derived from an EMBL/GenBank/DDBJ whole genome shotgun (WGS) entry which is preliminary data.</text>
</comment>
<dbReference type="AlphaFoldDB" id="A0A329KZP3"/>
<sequence>MQEVADDVFCVAGTAVNWVLLRDGAELTLIDAGWSGDIGRVEDSIRALGRHPMDVQAILLTHAHLDHMGAINHFHQRYGTPVFMSRAEVGHARDGHLEQATPADIIKRCYRPSALRWTARIMAAGALKPVQLPHAQPYPGAGALDLPGAPVPVACAGHTSGHSAFHLPDKGVLVTGDALVTGHPLSPVSGPQLLAPFFAHAPAEAEAALQTLAGVDADILVPGHGAPWRGTPSAAAEQARRNAGTTNRL</sequence>
<reference evidence="3 4" key="1">
    <citation type="submission" date="2018-06" db="EMBL/GenBank/DDBJ databases">
        <title>NTM in soil in Japan.</title>
        <authorList>
            <person name="Ohya K."/>
        </authorList>
    </citation>
    <scope>NUCLEOTIDE SEQUENCE [LARGE SCALE GENOMIC DNA]</scope>
    <source>
        <strain evidence="3 4">GF76</strain>
    </source>
</reference>
<dbReference type="InterPro" id="IPR050855">
    <property type="entry name" value="NDM-1-like"/>
</dbReference>
<dbReference type="Pfam" id="PF00753">
    <property type="entry name" value="Lactamase_B"/>
    <property type="match status" value="1"/>
</dbReference>
<dbReference type="RefSeq" id="WP_112707936.1">
    <property type="nucleotide sequence ID" value="NZ_QMEU01000015.1"/>
</dbReference>
<dbReference type="PANTHER" id="PTHR42951:SF14">
    <property type="entry name" value="METALLO-BETA-LACTAMASE SUPERFAMILY PROTEIN"/>
    <property type="match status" value="1"/>
</dbReference>
<dbReference type="InterPro" id="IPR001279">
    <property type="entry name" value="Metallo-B-lactamas"/>
</dbReference>
<dbReference type="InterPro" id="IPR036866">
    <property type="entry name" value="RibonucZ/Hydroxyglut_hydro"/>
</dbReference>
<organism evidence="3 4">
    <name type="scientific">Mycobacterium colombiense</name>
    <dbReference type="NCBI Taxonomy" id="339268"/>
    <lineage>
        <taxon>Bacteria</taxon>
        <taxon>Bacillati</taxon>
        <taxon>Actinomycetota</taxon>
        <taxon>Actinomycetes</taxon>
        <taxon>Mycobacteriales</taxon>
        <taxon>Mycobacteriaceae</taxon>
        <taxon>Mycobacterium</taxon>
        <taxon>Mycobacterium avium complex (MAC)</taxon>
    </lineage>
</organism>
<evidence type="ECO:0000256" key="1">
    <source>
        <dbReference type="SAM" id="MobiDB-lite"/>
    </source>
</evidence>
<name>A0A329KZP3_9MYCO</name>
<evidence type="ECO:0000259" key="2">
    <source>
        <dbReference type="SMART" id="SM00849"/>
    </source>
</evidence>
<feature type="region of interest" description="Disordered" evidence="1">
    <location>
        <begin position="226"/>
        <end position="249"/>
    </location>
</feature>
<evidence type="ECO:0000313" key="4">
    <source>
        <dbReference type="Proteomes" id="UP000250347"/>
    </source>
</evidence>
<dbReference type="Gene3D" id="3.60.15.10">
    <property type="entry name" value="Ribonuclease Z/Hydroxyacylglutathione hydrolase-like"/>
    <property type="match status" value="1"/>
</dbReference>
<proteinExistence type="predicted"/>
<dbReference type="SMART" id="SM00849">
    <property type="entry name" value="Lactamase_B"/>
    <property type="match status" value="1"/>
</dbReference>
<feature type="domain" description="Metallo-beta-lactamase" evidence="2">
    <location>
        <begin position="15"/>
        <end position="224"/>
    </location>
</feature>
<gene>
    <name evidence="3" type="ORF">DQP58_08010</name>
</gene>
<dbReference type="PANTHER" id="PTHR42951">
    <property type="entry name" value="METALLO-BETA-LACTAMASE DOMAIN-CONTAINING"/>
    <property type="match status" value="1"/>
</dbReference>
<dbReference type="Proteomes" id="UP000250347">
    <property type="component" value="Unassembled WGS sequence"/>
</dbReference>
<dbReference type="EMBL" id="QMEU01000015">
    <property type="protein sequence ID" value="RAU97456.1"/>
    <property type="molecule type" value="Genomic_DNA"/>
</dbReference>
<accession>A0A329KZP3</accession>
<protein>
    <submittedName>
        <fullName evidence="3">MBL fold metallo-hydrolase</fullName>
    </submittedName>
</protein>
<evidence type="ECO:0000313" key="3">
    <source>
        <dbReference type="EMBL" id="RAU97456.1"/>
    </source>
</evidence>
<dbReference type="SUPFAM" id="SSF56281">
    <property type="entry name" value="Metallo-hydrolase/oxidoreductase"/>
    <property type="match status" value="1"/>
</dbReference>